<gene>
    <name evidence="2" type="ORF">LX64_01227</name>
</gene>
<reference evidence="2 3" key="1">
    <citation type="submission" date="2018-06" db="EMBL/GenBank/DDBJ databases">
        <title>Genomic Encyclopedia of Archaeal and Bacterial Type Strains, Phase II (KMG-II): from individual species to whole genera.</title>
        <authorList>
            <person name="Goeker M."/>
        </authorList>
    </citation>
    <scope>NUCLEOTIDE SEQUENCE [LARGE SCALE GENOMIC DNA]</scope>
    <source>
        <strain evidence="2 3">DSM 23857</strain>
    </source>
</reference>
<dbReference type="PANTHER" id="PTHR36974">
    <property type="entry name" value="MEMBRANE PROTEIN-RELATED"/>
    <property type="match status" value="1"/>
</dbReference>
<protein>
    <submittedName>
        <fullName evidence="2">Putative membrane protein</fullName>
    </submittedName>
</protein>
<accession>A0A327QXV9</accession>
<evidence type="ECO:0000313" key="3">
    <source>
        <dbReference type="Proteomes" id="UP000249547"/>
    </source>
</evidence>
<dbReference type="PANTHER" id="PTHR36974:SF1">
    <property type="entry name" value="DOXX FAMILY MEMBRANE PROTEIN"/>
    <property type="match status" value="1"/>
</dbReference>
<feature type="transmembrane region" description="Helical" evidence="1">
    <location>
        <begin position="35"/>
        <end position="55"/>
    </location>
</feature>
<organism evidence="2 3">
    <name type="scientific">Chitinophaga skermanii</name>
    <dbReference type="NCBI Taxonomy" id="331697"/>
    <lineage>
        <taxon>Bacteria</taxon>
        <taxon>Pseudomonadati</taxon>
        <taxon>Bacteroidota</taxon>
        <taxon>Chitinophagia</taxon>
        <taxon>Chitinophagales</taxon>
        <taxon>Chitinophagaceae</taxon>
        <taxon>Chitinophaga</taxon>
    </lineage>
</organism>
<keyword evidence="1" id="KW-0472">Membrane</keyword>
<proteinExistence type="predicted"/>
<comment type="caution">
    <text evidence="2">The sequence shown here is derived from an EMBL/GenBank/DDBJ whole genome shotgun (WGS) entry which is preliminary data.</text>
</comment>
<keyword evidence="1" id="KW-1133">Transmembrane helix</keyword>
<dbReference type="RefSeq" id="WP_211324743.1">
    <property type="nucleotide sequence ID" value="NZ_QLLL01000002.1"/>
</dbReference>
<sequence>MPPWLPYHDALIYISGIAEIMLGIGLMVKQTRVLAAWGLIALLIAIFPANIQMAINFVREHHPQTWVAFARLPLQLLLIYWAYVYTKPIEPSQRISR</sequence>
<evidence type="ECO:0000313" key="2">
    <source>
        <dbReference type="EMBL" id="RAJ08574.1"/>
    </source>
</evidence>
<keyword evidence="3" id="KW-1185">Reference proteome</keyword>
<dbReference type="Proteomes" id="UP000249547">
    <property type="component" value="Unassembled WGS sequence"/>
</dbReference>
<feature type="transmembrane region" description="Helical" evidence="1">
    <location>
        <begin position="67"/>
        <end position="86"/>
    </location>
</feature>
<dbReference type="AlphaFoldDB" id="A0A327QXV9"/>
<name>A0A327QXV9_9BACT</name>
<dbReference type="EMBL" id="QLLL01000002">
    <property type="protein sequence ID" value="RAJ08574.1"/>
    <property type="molecule type" value="Genomic_DNA"/>
</dbReference>
<feature type="transmembrane region" description="Helical" evidence="1">
    <location>
        <begin position="12"/>
        <end position="28"/>
    </location>
</feature>
<keyword evidence="1" id="KW-0812">Transmembrane</keyword>
<evidence type="ECO:0000256" key="1">
    <source>
        <dbReference type="SAM" id="Phobius"/>
    </source>
</evidence>